<dbReference type="InterPro" id="IPR003754">
    <property type="entry name" value="4pyrrol_synth_uPrphyn_synth"/>
</dbReference>
<protein>
    <submittedName>
        <fullName evidence="2">Uroporphyrinogen-III synthase</fullName>
    </submittedName>
</protein>
<organism evidence="2 3">
    <name type="scientific">Phenylobacterium deserti</name>
    <dbReference type="NCBI Taxonomy" id="1914756"/>
    <lineage>
        <taxon>Bacteria</taxon>
        <taxon>Pseudomonadati</taxon>
        <taxon>Pseudomonadota</taxon>
        <taxon>Alphaproteobacteria</taxon>
        <taxon>Caulobacterales</taxon>
        <taxon>Caulobacteraceae</taxon>
        <taxon>Phenylobacterium</taxon>
    </lineage>
</organism>
<dbReference type="GO" id="GO:0004852">
    <property type="term" value="F:uroporphyrinogen-III synthase activity"/>
    <property type="evidence" value="ECO:0007669"/>
    <property type="project" value="InterPro"/>
</dbReference>
<dbReference type="EMBL" id="QFYR01000001">
    <property type="protein sequence ID" value="RAK57167.1"/>
    <property type="molecule type" value="Genomic_DNA"/>
</dbReference>
<feature type="domain" description="Tetrapyrrole biosynthesis uroporphyrinogen III synthase" evidence="1">
    <location>
        <begin position="20"/>
        <end position="226"/>
    </location>
</feature>
<evidence type="ECO:0000259" key="1">
    <source>
        <dbReference type="Pfam" id="PF02602"/>
    </source>
</evidence>
<sequence length="234" mass="24213">MAGRRKQVWITRAQPGADLTAERVRALGHTAMVEPLLLVRNLADVDVDLSGVGALAFTSANGVRAFTDVSGDRSLRVFAVGSATGQAARQAGFRTVLSSDGDVSALAGSIAARKSELGGAVLHPGAVDLAGDLVGALEAQGVAARRLTVYETVSAEIAEARLAELLRCDTVLLHSPRAAEVLAKLLKAQPTPTLRALGLSKNVLKPLTRVKLAGRLSPPHPLEAALLSLISPAS</sequence>
<name>A0A328ARA3_9CAUL</name>
<dbReference type="Pfam" id="PF02602">
    <property type="entry name" value="HEM4"/>
    <property type="match status" value="1"/>
</dbReference>
<dbReference type="GO" id="GO:0033014">
    <property type="term" value="P:tetrapyrrole biosynthetic process"/>
    <property type="evidence" value="ECO:0007669"/>
    <property type="project" value="InterPro"/>
</dbReference>
<accession>A0A328ARA3</accession>
<evidence type="ECO:0000313" key="3">
    <source>
        <dbReference type="Proteomes" id="UP000249725"/>
    </source>
</evidence>
<proteinExistence type="predicted"/>
<dbReference type="SUPFAM" id="SSF69618">
    <property type="entry name" value="HemD-like"/>
    <property type="match status" value="1"/>
</dbReference>
<evidence type="ECO:0000313" key="2">
    <source>
        <dbReference type="EMBL" id="RAK57167.1"/>
    </source>
</evidence>
<dbReference type="InterPro" id="IPR036108">
    <property type="entry name" value="4pyrrol_syn_uPrphyn_synt_sf"/>
</dbReference>
<dbReference type="CDD" id="cd06578">
    <property type="entry name" value="HemD"/>
    <property type="match status" value="1"/>
</dbReference>
<dbReference type="AlphaFoldDB" id="A0A328ARA3"/>
<dbReference type="Proteomes" id="UP000249725">
    <property type="component" value="Unassembled WGS sequence"/>
</dbReference>
<comment type="caution">
    <text evidence="2">The sequence shown here is derived from an EMBL/GenBank/DDBJ whole genome shotgun (WGS) entry which is preliminary data.</text>
</comment>
<reference evidence="3" key="1">
    <citation type="submission" date="2018-05" db="EMBL/GenBank/DDBJ databases">
        <authorList>
            <person name="Li X."/>
        </authorList>
    </citation>
    <scope>NUCLEOTIDE SEQUENCE [LARGE SCALE GENOMIC DNA]</scope>
    <source>
        <strain evidence="3">YIM 73061</strain>
    </source>
</reference>
<gene>
    <name evidence="2" type="ORF">DJ018_04230</name>
</gene>
<dbReference type="RefSeq" id="WP_111513619.1">
    <property type="nucleotide sequence ID" value="NZ_QFYR01000001.1"/>
</dbReference>
<dbReference type="Gene3D" id="3.40.50.10090">
    <property type="match status" value="2"/>
</dbReference>
<dbReference type="OrthoDB" id="7204250at2"/>
<keyword evidence="3" id="KW-1185">Reference proteome</keyword>